<organism evidence="2 3">
    <name type="scientific">Mycena alexandri</name>
    <dbReference type="NCBI Taxonomy" id="1745969"/>
    <lineage>
        <taxon>Eukaryota</taxon>
        <taxon>Fungi</taxon>
        <taxon>Dikarya</taxon>
        <taxon>Basidiomycota</taxon>
        <taxon>Agaricomycotina</taxon>
        <taxon>Agaricomycetes</taxon>
        <taxon>Agaricomycetidae</taxon>
        <taxon>Agaricales</taxon>
        <taxon>Marasmiineae</taxon>
        <taxon>Mycenaceae</taxon>
        <taxon>Mycena</taxon>
    </lineage>
</organism>
<keyword evidence="3" id="KW-1185">Reference proteome</keyword>
<feature type="region of interest" description="Disordered" evidence="1">
    <location>
        <begin position="160"/>
        <end position="191"/>
    </location>
</feature>
<evidence type="ECO:0000313" key="2">
    <source>
        <dbReference type="EMBL" id="KAJ7030307.1"/>
    </source>
</evidence>
<dbReference type="AlphaFoldDB" id="A0AAD6WYU2"/>
<comment type="caution">
    <text evidence="2">The sequence shown here is derived from an EMBL/GenBank/DDBJ whole genome shotgun (WGS) entry which is preliminary data.</text>
</comment>
<proteinExistence type="predicted"/>
<name>A0AAD6WYU2_9AGAR</name>
<dbReference type="Proteomes" id="UP001218188">
    <property type="component" value="Unassembled WGS sequence"/>
</dbReference>
<evidence type="ECO:0000313" key="3">
    <source>
        <dbReference type="Proteomes" id="UP001218188"/>
    </source>
</evidence>
<accession>A0AAD6WYU2</accession>
<protein>
    <submittedName>
        <fullName evidence="2">Uncharacterized protein</fullName>
    </submittedName>
</protein>
<feature type="region of interest" description="Disordered" evidence="1">
    <location>
        <begin position="97"/>
        <end position="144"/>
    </location>
</feature>
<evidence type="ECO:0000256" key="1">
    <source>
        <dbReference type="SAM" id="MobiDB-lite"/>
    </source>
</evidence>
<dbReference type="EMBL" id="JARJCM010000092">
    <property type="protein sequence ID" value="KAJ7030307.1"/>
    <property type="molecule type" value="Genomic_DNA"/>
</dbReference>
<feature type="region of interest" description="Disordered" evidence="1">
    <location>
        <begin position="296"/>
        <end position="316"/>
    </location>
</feature>
<sequence length="344" mass="37355">MSATPAGTADLQKGEHYVDHLDYWQNSTPTLISYDLACCYERNRAAGDAAANTAADAPSAKVQYNKNPDATLKSYTLWSEAESAWWAGCDRGEHGHFGGAAPSSSSRTSHSRSAAGSPRVPASPPVAVSPPAGRPPAVASPRRGTDIVAPVPLVVISSRTPVSDQVEAQPKGSDFTRPPDSKRPPPHAPQGRMLYAVRASDDLTGGAVFSDYAEARAWYNEKQFGGFEPTMFTGHSLTTAVNFTERFADAAATAEGQRRRNFVEEENRARRTKVTLSLWRARERGEILENLATAREDCGESSGHLSDESDLSRSTSSLASELEARWSYGDEWRYYRTNGEHGKS</sequence>
<reference evidence="2" key="1">
    <citation type="submission" date="2023-03" db="EMBL/GenBank/DDBJ databases">
        <title>Massive genome expansion in bonnet fungi (Mycena s.s.) driven by repeated elements and novel gene families across ecological guilds.</title>
        <authorList>
            <consortium name="Lawrence Berkeley National Laboratory"/>
            <person name="Harder C.B."/>
            <person name="Miyauchi S."/>
            <person name="Viragh M."/>
            <person name="Kuo A."/>
            <person name="Thoen E."/>
            <person name="Andreopoulos B."/>
            <person name="Lu D."/>
            <person name="Skrede I."/>
            <person name="Drula E."/>
            <person name="Henrissat B."/>
            <person name="Morin E."/>
            <person name="Kohler A."/>
            <person name="Barry K."/>
            <person name="LaButti K."/>
            <person name="Morin E."/>
            <person name="Salamov A."/>
            <person name="Lipzen A."/>
            <person name="Mereny Z."/>
            <person name="Hegedus B."/>
            <person name="Baldrian P."/>
            <person name="Stursova M."/>
            <person name="Weitz H."/>
            <person name="Taylor A."/>
            <person name="Grigoriev I.V."/>
            <person name="Nagy L.G."/>
            <person name="Martin F."/>
            <person name="Kauserud H."/>
        </authorList>
    </citation>
    <scope>NUCLEOTIDE SEQUENCE</scope>
    <source>
        <strain evidence="2">CBHHK200</strain>
    </source>
</reference>
<feature type="compositionally biased region" description="Low complexity" evidence="1">
    <location>
        <begin position="99"/>
        <end position="120"/>
    </location>
</feature>
<gene>
    <name evidence="2" type="ORF">C8F04DRAFT_1264073</name>
</gene>
<feature type="compositionally biased region" description="Pro residues" evidence="1">
    <location>
        <begin position="121"/>
        <end position="134"/>
    </location>
</feature>